<dbReference type="PROSITE" id="PS50082">
    <property type="entry name" value="WD_REPEATS_2"/>
    <property type="match status" value="1"/>
</dbReference>
<dbReference type="EMBL" id="KN823234">
    <property type="protein sequence ID" value="KIO19220.1"/>
    <property type="molecule type" value="Genomic_DNA"/>
</dbReference>
<evidence type="ECO:0000313" key="3">
    <source>
        <dbReference type="Proteomes" id="UP000054248"/>
    </source>
</evidence>
<dbReference type="InterPro" id="IPR015943">
    <property type="entry name" value="WD40/YVTN_repeat-like_dom_sf"/>
</dbReference>
<dbReference type="PANTHER" id="PTHR19879:SF9">
    <property type="entry name" value="TRANSCRIPTION INITIATION FACTOR TFIID SUBUNIT 5"/>
    <property type="match status" value="1"/>
</dbReference>
<dbReference type="InterPro" id="IPR011047">
    <property type="entry name" value="Quinoprotein_ADH-like_sf"/>
</dbReference>
<dbReference type="InterPro" id="IPR011044">
    <property type="entry name" value="Quino_amine_DH_bsu"/>
</dbReference>
<evidence type="ECO:0008006" key="4">
    <source>
        <dbReference type="Google" id="ProtNLM"/>
    </source>
</evidence>
<sequence length="631" mass="70102">MWLEMMSLLGNIDDAINSIQLLKTWCQKSSTVKRLTADLIHDAYRVLLQFQSPLRLCAGHVYTTILSFSPVCGLTEHYASQLRVPYVVRGQPARWDAKLITTDTERKVLALKFFPDGKHIAMGDDRGRISVWSSSTGAEIISTDASDTDVSACSLDISADGTRIASSMRIARLIFQGLTLFSHLTQLNIWDAITGSCIFLLHNICSFLHEPGPFIAFSPNGLELRCWSKNGTLSRWDSITGRMLSSHEFPVKDCYKISVSRCGSLILTEHHQTSMVQHFDKVLTIWEVREGGVVSPLQALLPNPQDSADPGASYHIDRPLLLITECHTFDFDTTAKFWDYQKGLEIKRMTFSGSPRCVTICEESKRMAITTTQLPMQIWDIESGTLLAHCGGDASGVIHAAFSPTEMVVASVDNFGVLRTWDIDPIHSGSNSNASETDSHPCRSVSASRSGKNVVSACSGTRVVLWNIAEQTSLNLEVPNLDDDVIMSPDGLYFICGTETDSSLTNPGWALYETKSLQPLYTWSSRDSSRPLYGTFFLYDSTLSRYATFSPDSGRIAVIVPTGRGEHHKIEVLDIHHRKILWEVDRDTIVRGIAFFPEGTSLAVVYEDGYEVFDALSGGEIYREFASLPDH</sequence>
<dbReference type="STRING" id="1051891.A0A0C3PW51"/>
<dbReference type="AlphaFoldDB" id="A0A0C3PW51"/>
<evidence type="ECO:0000313" key="2">
    <source>
        <dbReference type="EMBL" id="KIO19220.1"/>
    </source>
</evidence>
<dbReference type="OrthoDB" id="10558724at2759"/>
<keyword evidence="1" id="KW-0853">WD repeat</keyword>
<protein>
    <recommendedName>
        <fullName evidence="4">Anaphase-promoting complex subunit 4 WD40 domain-containing protein</fullName>
    </recommendedName>
</protein>
<dbReference type="SUPFAM" id="SSF50969">
    <property type="entry name" value="YVTN repeat-like/Quinoprotein amine dehydrogenase"/>
    <property type="match status" value="1"/>
</dbReference>
<dbReference type="SUPFAM" id="SSF50998">
    <property type="entry name" value="Quinoprotein alcohol dehydrogenase-like"/>
    <property type="match status" value="1"/>
</dbReference>
<dbReference type="SMART" id="SM00320">
    <property type="entry name" value="WD40"/>
    <property type="match status" value="4"/>
</dbReference>
<evidence type="ECO:0000256" key="1">
    <source>
        <dbReference type="PROSITE-ProRule" id="PRU00221"/>
    </source>
</evidence>
<gene>
    <name evidence="2" type="ORF">M407DRAFT_223477</name>
</gene>
<dbReference type="PANTHER" id="PTHR19879">
    <property type="entry name" value="TRANSCRIPTION INITIATION FACTOR TFIID"/>
    <property type="match status" value="1"/>
</dbReference>
<dbReference type="Gene3D" id="2.130.10.10">
    <property type="entry name" value="YVTN repeat-like/Quinoprotein amine dehydrogenase"/>
    <property type="match status" value="4"/>
</dbReference>
<accession>A0A0C3PW51</accession>
<dbReference type="HOGENOM" id="CLU_433604_0_0_1"/>
<proteinExistence type="predicted"/>
<keyword evidence="3" id="KW-1185">Reference proteome</keyword>
<reference evidence="2 3" key="1">
    <citation type="submission" date="2014-04" db="EMBL/GenBank/DDBJ databases">
        <authorList>
            <consortium name="DOE Joint Genome Institute"/>
            <person name="Kuo A."/>
            <person name="Girlanda M."/>
            <person name="Perotto S."/>
            <person name="Kohler A."/>
            <person name="Nagy L.G."/>
            <person name="Floudas D."/>
            <person name="Copeland A."/>
            <person name="Barry K.W."/>
            <person name="Cichocki N."/>
            <person name="Veneault-Fourrey C."/>
            <person name="LaButti K."/>
            <person name="Lindquist E.A."/>
            <person name="Lipzen A."/>
            <person name="Lundell T."/>
            <person name="Morin E."/>
            <person name="Murat C."/>
            <person name="Sun H."/>
            <person name="Tunlid A."/>
            <person name="Henrissat B."/>
            <person name="Grigoriev I.V."/>
            <person name="Hibbett D.S."/>
            <person name="Martin F."/>
            <person name="Nordberg H.P."/>
            <person name="Cantor M.N."/>
            <person name="Hua S.X."/>
        </authorList>
    </citation>
    <scope>NUCLEOTIDE SEQUENCE [LARGE SCALE GENOMIC DNA]</scope>
    <source>
        <strain evidence="2 3">MUT 4182</strain>
    </source>
</reference>
<reference evidence="3" key="2">
    <citation type="submission" date="2015-01" db="EMBL/GenBank/DDBJ databases">
        <title>Evolutionary Origins and Diversification of the Mycorrhizal Mutualists.</title>
        <authorList>
            <consortium name="DOE Joint Genome Institute"/>
            <consortium name="Mycorrhizal Genomics Consortium"/>
            <person name="Kohler A."/>
            <person name="Kuo A."/>
            <person name="Nagy L.G."/>
            <person name="Floudas D."/>
            <person name="Copeland A."/>
            <person name="Barry K.W."/>
            <person name="Cichocki N."/>
            <person name="Veneault-Fourrey C."/>
            <person name="LaButti K."/>
            <person name="Lindquist E.A."/>
            <person name="Lipzen A."/>
            <person name="Lundell T."/>
            <person name="Morin E."/>
            <person name="Murat C."/>
            <person name="Riley R."/>
            <person name="Ohm R."/>
            <person name="Sun H."/>
            <person name="Tunlid A."/>
            <person name="Henrissat B."/>
            <person name="Grigoriev I.V."/>
            <person name="Hibbett D.S."/>
            <person name="Martin F."/>
        </authorList>
    </citation>
    <scope>NUCLEOTIDE SEQUENCE [LARGE SCALE GENOMIC DNA]</scope>
    <source>
        <strain evidence="3">MUT 4182</strain>
    </source>
</reference>
<organism evidence="2 3">
    <name type="scientific">Tulasnella calospora MUT 4182</name>
    <dbReference type="NCBI Taxonomy" id="1051891"/>
    <lineage>
        <taxon>Eukaryota</taxon>
        <taxon>Fungi</taxon>
        <taxon>Dikarya</taxon>
        <taxon>Basidiomycota</taxon>
        <taxon>Agaricomycotina</taxon>
        <taxon>Agaricomycetes</taxon>
        <taxon>Cantharellales</taxon>
        <taxon>Tulasnellaceae</taxon>
        <taxon>Tulasnella</taxon>
    </lineage>
</organism>
<dbReference type="Proteomes" id="UP000054248">
    <property type="component" value="Unassembled WGS sequence"/>
</dbReference>
<feature type="repeat" description="WD" evidence="1">
    <location>
        <begin position="101"/>
        <end position="142"/>
    </location>
</feature>
<name>A0A0C3PW51_9AGAM</name>
<dbReference type="InterPro" id="IPR001680">
    <property type="entry name" value="WD40_rpt"/>
</dbReference>